<dbReference type="Gene3D" id="3.40.50.1820">
    <property type="entry name" value="alpha/beta hydrolase"/>
    <property type="match status" value="1"/>
</dbReference>
<accession>A0ABT7Y8K2</accession>
<keyword evidence="3" id="KW-1185">Reference proteome</keyword>
<organism evidence="2 3">
    <name type="scientific">Algoriphagus sediminis</name>
    <dbReference type="NCBI Taxonomy" id="3057113"/>
    <lineage>
        <taxon>Bacteria</taxon>
        <taxon>Pseudomonadati</taxon>
        <taxon>Bacteroidota</taxon>
        <taxon>Cytophagia</taxon>
        <taxon>Cytophagales</taxon>
        <taxon>Cyclobacteriaceae</taxon>
        <taxon>Algoriphagus</taxon>
    </lineage>
</organism>
<sequence length="263" mass="30425">MSFHSSPWGKLHYLRKGSGPNITLIFHGFGQTHKDMLPLDKIRKEKDSFIYIDMFYHGRSIWQNSEVLLDKEKWKILIESLLMELEAKSFNLIGFSMGGKLSLLTYELIPNRVERMILLGPDGIKTGKWYNTSSYPDFFSPALKRVVFKPQRVFAITKGLKKVGVLDKSIYKFVTTQMQSRSKRAQVYFVWKVFGRIQLNIGKIIREARAKKTPFDLFIGEFDAMITLSNVEKFSKKIQQLELKILPVGHGDLIEAVAEDLRK</sequence>
<keyword evidence="2" id="KW-0378">Hydrolase</keyword>
<reference evidence="2" key="1">
    <citation type="submission" date="2023-06" db="EMBL/GenBank/DDBJ databases">
        <title>Robiginitalea aurantiacus sp. nov. and Algoriphagus sediminis sp. nov., isolated from coastal sediment.</title>
        <authorList>
            <person name="Zhou Z.Y."/>
            <person name="An J."/>
            <person name="Jia Y.W."/>
            <person name="Du Z.J."/>
        </authorList>
    </citation>
    <scope>NUCLEOTIDE SEQUENCE</scope>
    <source>
        <strain evidence="2">C2-7</strain>
    </source>
</reference>
<evidence type="ECO:0000313" key="3">
    <source>
        <dbReference type="Proteomes" id="UP001171916"/>
    </source>
</evidence>
<name>A0ABT7Y8K2_9BACT</name>
<dbReference type="RefSeq" id="WP_289998353.1">
    <property type="nucleotide sequence ID" value="NZ_JAUEPH010000001.1"/>
</dbReference>
<gene>
    <name evidence="2" type="ORF">QVH07_01490</name>
</gene>
<dbReference type="SUPFAM" id="SSF53474">
    <property type="entry name" value="alpha/beta-Hydrolases"/>
    <property type="match status" value="1"/>
</dbReference>
<evidence type="ECO:0000259" key="1">
    <source>
        <dbReference type="Pfam" id="PF00561"/>
    </source>
</evidence>
<dbReference type="Proteomes" id="UP001171916">
    <property type="component" value="Unassembled WGS sequence"/>
</dbReference>
<protein>
    <submittedName>
        <fullName evidence="2">Alpha/beta hydrolase</fullName>
    </submittedName>
</protein>
<dbReference type="InterPro" id="IPR029058">
    <property type="entry name" value="AB_hydrolase_fold"/>
</dbReference>
<dbReference type="InterPro" id="IPR000073">
    <property type="entry name" value="AB_hydrolase_1"/>
</dbReference>
<proteinExistence type="predicted"/>
<dbReference type="Pfam" id="PF00561">
    <property type="entry name" value="Abhydrolase_1"/>
    <property type="match status" value="1"/>
</dbReference>
<evidence type="ECO:0000313" key="2">
    <source>
        <dbReference type="EMBL" id="MDN3202796.1"/>
    </source>
</evidence>
<comment type="caution">
    <text evidence="2">The sequence shown here is derived from an EMBL/GenBank/DDBJ whole genome shotgun (WGS) entry which is preliminary data.</text>
</comment>
<dbReference type="EMBL" id="JAUEPH010000001">
    <property type="protein sequence ID" value="MDN3202796.1"/>
    <property type="molecule type" value="Genomic_DNA"/>
</dbReference>
<dbReference type="GO" id="GO:0016787">
    <property type="term" value="F:hydrolase activity"/>
    <property type="evidence" value="ECO:0007669"/>
    <property type="project" value="UniProtKB-KW"/>
</dbReference>
<feature type="domain" description="AB hydrolase-1" evidence="1">
    <location>
        <begin position="80"/>
        <end position="255"/>
    </location>
</feature>